<dbReference type="InterPro" id="IPR007577">
    <property type="entry name" value="GlycoTrfase_DXD_sugar-bd_CS"/>
</dbReference>
<keyword evidence="1 2" id="KW-0808">Transferase</keyword>
<sequence>MIPKIIHYAWFGGEKPEKVQKCIASWHKLMPDWQFMEWNEQNWDINQYAFAQEMYAEKNWGFLSDTLRFDVVYRYGGFYFDTDMLMTKPITDEFRDAQNMFCFMFDNALHTGLFGAEKGTTVFAEILKMYREEKYENVSSLIRVTTNNPIITRMMMILYPEFKLDNTKQILGSQHNEVVIWPKEYFVYPSFNRKISYTQHLFTNSWSTANLGVWGMIKVMSKLALGKTVYGKISAHRGKVKPHKGGIIIEKMK</sequence>
<gene>
    <name evidence="2" type="ORF">HF964_08140</name>
</gene>
<evidence type="ECO:0000313" key="3">
    <source>
        <dbReference type="Proteomes" id="UP000549765"/>
    </source>
</evidence>
<dbReference type="SUPFAM" id="SSF53448">
    <property type="entry name" value="Nucleotide-diphospho-sugar transferases"/>
    <property type="match status" value="1"/>
</dbReference>
<dbReference type="RefSeq" id="WP_168722555.1">
    <property type="nucleotide sequence ID" value="NZ_JAAXPN010000009.1"/>
</dbReference>
<dbReference type="InterPro" id="IPR029044">
    <property type="entry name" value="Nucleotide-diphossugar_trans"/>
</dbReference>
<evidence type="ECO:0000256" key="1">
    <source>
        <dbReference type="ARBA" id="ARBA00022679"/>
    </source>
</evidence>
<dbReference type="AlphaFoldDB" id="A0A7X6N500"/>
<dbReference type="Gene3D" id="3.90.550.20">
    <property type="match status" value="1"/>
</dbReference>
<proteinExistence type="predicted"/>
<comment type="caution">
    <text evidence="2">The sequence shown here is derived from an EMBL/GenBank/DDBJ whole genome shotgun (WGS) entry which is preliminary data.</text>
</comment>
<accession>A0A7X6N500</accession>
<dbReference type="Pfam" id="PF04488">
    <property type="entry name" value="Gly_transf_sug"/>
    <property type="match status" value="1"/>
</dbReference>
<organism evidence="2 3">
    <name type="scientific">Periweissella fabalis</name>
    <dbReference type="NCBI Taxonomy" id="1070421"/>
    <lineage>
        <taxon>Bacteria</taxon>
        <taxon>Bacillati</taxon>
        <taxon>Bacillota</taxon>
        <taxon>Bacilli</taxon>
        <taxon>Lactobacillales</taxon>
        <taxon>Lactobacillaceae</taxon>
        <taxon>Periweissella</taxon>
    </lineage>
</organism>
<dbReference type="PANTHER" id="PTHR32385:SF15">
    <property type="entry name" value="INOSITOL PHOSPHOCERAMIDE MANNOSYLTRANSFERASE 1"/>
    <property type="match status" value="1"/>
</dbReference>
<dbReference type="GO" id="GO:0016020">
    <property type="term" value="C:membrane"/>
    <property type="evidence" value="ECO:0007669"/>
    <property type="project" value="GOC"/>
</dbReference>
<dbReference type="InterPro" id="IPR051706">
    <property type="entry name" value="Glycosyltransferase_domain"/>
</dbReference>
<reference evidence="2 3" key="1">
    <citation type="submission" date="2020-04" db="EMBL/GenBank/DDBJ databases">
        <title>MicrobeNet Type strains.</title>
        <authorList>
            <person name="Nicholson A.C."/>
        </authorList>
    </citation>
    <scope>NUCLEOTIDE SEQUENCE [LARGE SCALE GENOMIC DNA]</scope>
    <source>
        <strain evidence="2 3">CCUG 61472</strain>
    </source>
</reference>
<dbReference type="Proteomes" id="UP000549765">
    <property type="component" value="Unassembled WGS sequence"/>
</dbReference>
<dbReference type="GO" id="GO:0000030">
    <property type="term" value="F:mannosyltransferase activity"/>
    <property type="evidence" value="ECO:0007669"/>
    <property type="project" value="TreeGrafter"/>
</dbReference>
<dbReference type="EMBL" id="JAAXPN010000009">
    <property type="protein sequence ID" value="NKZ24762.1"/>
    <property type="molecule type" value="Genomic_DNA"/>
</dbReference>
<evidence type="ECO:0000313" key="2">
    <source>
        <dbReference type="EMBL" id="NKZ24762.1"/>
    </source>
</evidence>
<name>A0A7X6N500_9LACO</name>
<dbReference type="PANTHER" id="PTHR32385">
    <property type="entry name" value="MANNOSYL PHOSPHORYLINOSITOL CERAMIDE SYNTHASE"/>
    <property type="match status" value="1"/>
</dbReference>
<keyword evidence="3" id="KW-1185">Reference proteome</keyword>
<protein>
    <submittedName>
        <fullName evidence="2">Glycosyl transferase</fullName>
    </submittedName>
</protein>
<dbReference type="GO" id="GO:0051999">
    <property type="term" value="P:mannosyl-inositol phosphorylceramide biosynthetic process"/>
    <property type="evidence" value="ECO:0007669"/>
    <property type="project" value="TreeGrafter"/>
</dbReference>